<name>A0A2U3KS12_9BACT</name>
<keyword evidence="1" id="KW-0472">Membrane</keyword>
<dbReference type="EMBL" id="OMOD01000140">
    <property type="protein sequence ID" value="SPF42468.1"/>
    <property type="molecule type" value="Genomic_DNA"/>
</dbReference>
<dbReference type="Proteomes" id="UP000238701">
    <property type="component" value="Unassembled WGS sequence"/>
</dbReference>
<protein>
    <submittedName>
        <fullName evidence="2">Uncharacterized protein</fullName>
    </submittedName>
</protein>
<reference evidence="3" key="1">
    <citation type="submission" date="2018-02" db="EMBL/GenBank/DDBJ databases">
        <authorList>
            <person name="Hausmann B."/>
        </authorList>
    </citation>
    <scope>NUCLEOTIDE SEQUENCE [LARGE SCALE GENOMIC DNA]</scope>
    <source>
        <strain evidence="3">Peat soil MAG SbA1</strain>
    </source>
</reference>
<evidence type="ECO:0000313" key="3">
    <source>
        <dbReference type="Proteomes" id="UP000238701"/>
    </source>
</evidence>
<accession>A0A2U3KS12</accession>
<keyword evidence="1" id="KW-1133">Transmembrane helix</keyword>
<sequence length="146" mass="16605">MNGALHEPQEAERSTLGRIARRLALYLGLAFAGLAFIAITLALSIHFGVTGYLTGGWIGFAGYTGLLFWVIVRQARPHWHHGSFWFVILGLLTTHCFVFVAILRVYPQWRMIWFWPIAVVEAGVIDATLEWLFPQRHARHHRGGQL</sequence>
<proteinExistence type="predicted"/>
<keyword evidence="1" id="KW-0812">Transmembrane</keyword>
<organism evidence="2 3">
    <name type="scientific">Candidatus Sulfotelmatobacter kueseliae</name>
    <dbReference type="NCBI Taxonomy" id="2042962"/>
    <lineage>
        <taxon>Bacteria</taxon>
        <taxon>Pseudomonadati</taxon>
        <taxon>Acidobacteriota</taxon>
        <taxon>Terriglobia</taxon>
        <taxon>Terriglobales</taxon>
        <taxon>Candidatus Korobacteraceae</taxon>
        <taxon>Candidatus Sulfotelmatobacter</taxon>
    </lineage>
</organism>
<dbReference type="AlphaFoldDB" id="A0A2U3KS12"/>
<feature type="transmembrane region" description="Helical" evidence="1">
    <location>
        <begin position="112"/>
        <end position="133"/>
    </location>
</feature>
<feature type="transmembrane region" description="Helical" evidence="1">
    <location>
        <begin position="51"/>
        <end position="72"/>
    </location>
</feature>
<gene>
    <name evidence="2" type="ORF">SBA1_460065</name>
</gene>
<evidence type="ECO:0000313" key="2">
    <source>
        <dbReference type="EMBL" id="SPF42468.1"/>
    </source>
</evidence>
<evidence type="ECO:0000256" key="1">
    <source>
        <dbReference type="SAM" id="Phobius"/>
    </source>
</evidence>
<feature type="transmembrane region" description="Helical" evidence="1">
    <location>
        <begin position="84"/>
        <end position="106"/>
    </location>
</feature>
<feature type="transmembrane region" description="Helical" evidence="1">
    <location>
        <begin position="23"/>
        <end position="45"/>
    </location>
</feature>